<gene>
    <name evidence="2" type="ORF">O4H49_04620</name>
</gene>
<keyword evidence="1" id="KW-0732">Signal</keyword>
<comment type="caution">
    <text evidence="2">The sequence shown here is derived from an EMBL/GenBank/DDBJ whole genome shotgun (WGS) entry which is preliminary data.</text>
</comment>
<keyword evidence="3" id="KW-1185">Reference proteome</keyword>
<proteinExistence type="predicted"/>
<dbReference type="PROSITE" id="PS51257">
    <property type="entry name" value="PROKAR_LIPOPROTEIN"/>
    <property type="match status" value="1"/>
</dbReference>
<evidence type="ECO:0000313" key="3">
    <source>
        <dbReference type="Proteomes" id="UP001069802"/>
    </source>
</evidence>
<evidence type="ECO:0000256" key="1">
    <source>
        <dbReference type="SAM" id="SignalP"/>
    </source>
</evidence>
<protein>
    <recommendedName>
        <fullName evidence="4">Lipoprotein</fullName>
    </recommendedName>
</protein>
<name>A0ABT4LG18_9PROT</name>
<dbReference type="EMBL" id="JAPWGY010000001">
    <property type="protein sequence ID" value="MCZ4280049.1"/>
    <property type="molecule type" value="Genomic_DNA"/>
</dbReference>
<sequence>MLSKLSLAPTLLLLAGCVTTGSENYQSIADLQSKGLTPLSGEEITKLLTGNTLVGEYVTTPSANFENKKNKWMEYYDVNGTTNYRYCEAQKNKNWDCGKNVAGAWHVKENELCFSYDDSAIHDRCFQIYNDQSSYLIAATNFKSAGYVRARIDKISDGFVEDIPFSTHP</sequence>
<feature type="chain" id="PRO_5045800254" description="Lipoprotein" evidence="1">
    <location>
        <begin position="21"/>
        <end position="169"/>
    </location>
</feature>
<evidence type="ECO:0000313" key="2">
    <source>
        <dbReference type="EMBL" id="MCZ4280049.1"/>
    </source>
</evidence>
<organism evidence="2 3">
    <name type="scientific">Kiloniella laminariae</name>
    <dbReference type="NCBI Taxonomy" id="454162"/>
    <lineage>
        <taxon>Bacteria</taxon>
        <taxon>Pseudomonadati</taxon>
        <taxon>Pseudomonadota</taxon>
        <taxon>Alphaproteobacteria</taxon>
        <taxon>Rhodospirillales</taxon>
        <taxon>Kiloniellaceae</taxon>
        <taxon>Kiloniella</taxon>
    </lineage>
</organism>
<dbReference type="Proteomes" id="UP001069802">
    <property type="component" value="Unassembled WGS sequence"/>
</dbReference>
<evidence type="ECO:0008006" key="4">
    <source>
        <dbReference type="Google" id="ProtNLM"/>
    </source>
</evidence>
<dbReference type="RefSeq" id="WP_269422242.1">
    <property type="nucleotide sequence ID" value="NZ_JAPWGY010000001.1"/>
</dbReference>
<feature type="signal peptide" evidence="1">
    <location>
        <begin position="1"/>
        <end position="20"/>
    </location>
</feature>
<reference evidence="2" key="1">
    <citation type="submission" date="2022-12" db="EMBL/GenBank/DDBJ databases">
        <title>Bacterial isolates from different developmental stages of Nematostella vectensis.</title>
        <authorList>
            <person name="Fraune S."/>
        </authorList>
    </citation>
    <scope>NUCLEOTIDE SEQUENCE</scope>
    <source>
        <strain evidence="2">G21630-S1</strain>
    </source>
</reference>
<accession>A0ABT4LG18</accession>